<reference evidence="1" key="1">
    <citation type="submission" date="2022-11" db="EMBL/GenBank/DDBJ databases">
        <title>Genome Sequence of Boeremia exigua.</title>
        <authorList>
            <person name="Buettner E."/>
        </authorList>
    </citation>
    <scope>NUCLEOTIDE SEQUENCE</scope>
    <source>
        <strain evidence="1">CU02</strain>
    </source>
</reference>
<name>A0ACC2I4W5_9PLEO</name>
<evidence type="ECO:0000313" key="2">
    <source>
        <dbReference type="Proteomes" id="UP001153331"/>
    </source>
</evidence>
<dbReference type="Proteomes" id="UP001153331">
    <property type="component" value="Unassembled WGS sequence"/>
</dbReference>
<accession>A0ACC2I4W5</accession>
<evidence type="ECO:0000313" key="1">
    <source>
        <dbReference type="EMBL" id="KAJ8110214.1"/>
    </source>
</evidence>
<protein>
    <submittedName>
        <fullName evidence="1">Uncharacterized protein</fullName>
    </submittedName>
</protein>
<organism evidence="1 2">
    <name type="scientific">Boeremia exigua</name>
    <dbReference type="NCBI Taxonomy" id="749465"/>
    <lineage>
        <taxon>Eukaryota</taxon>
        <taxon>Fungi</taxon>
        <taxon>Dikarya</taxon>
        <taxon>Ascomycota</taxon>
        <taxon>Pezizomycotina</taxon>
        <taxon>Dothideomycetes</taxon>
        <taxon>Pleosporomycetidae</taxon>
        <taxon>Pleosporales</taxon>
        <taxon>Pleosporineae</taxon>
        <taxon>Didymellaceae</taxon>
        <taxon>Boeremia</taxon>
    </lineage>
</organism>
<sequence length="146" mass="14919">MEQVGELEAFAAVVYSSNFEFESPAGAGEGLEGGGEKAEGEGEGAGRGAVEKVEESFESAWDKATAYSASAPSPSATSTLPRNAFHTLVTVVTVDGDAGVLAPDSGVASASPARSVLVLQTAVSCTAIREPRRRSKAVPGSSTKWR</sequence>
<dbReference type="EMBL" id="JAPHNI010000523">
    <property type="protein sequence ID" value="KAJ8110214.1"/>
    <property type="molecule type" value="Genomic_DNA"/>
</dbReference>
<gene>
    <name evidence="1" type="ORF">OPT61_g6881</name>
</gene>
<keyword evidence="2" id="KW-1185">Reference proteome</keyword>
<comment type="caution">
    <text evidence="1">The sequence shown here is derived from an EMBL/GenBank/DDBJ whole genome shotgun (WGS) entry which is preliminary data.</text>
</comment>
<proteinExistence type="predicted"/>